<feature type="transmembrane region" description="Helical" evidence="3">
    <location>
        <begin position="206"/>
        <end position="223"/>
    </location>
</feature>
<evidence type="ECO:0000313" key="4">
    <source>
        <dbReference type="EMBL" id="KOO27096.1"/>
    </source>
</evidence>
<dbReference type="AlphaFoldDB" id="A0A0M0JKI8"/>
<accession>A0A0M0JKI8</accession>
<keyword evidence="3" id="KW-1133">Transmembrane helix</keyword>
<reference evidence="5" key="1">
    <citation type="journal article" date="2015" name="PLoS Genet.">
        <title>Genome Sequence and Transcriptome Analyses of Chrysochromulina tobin: Metabolic Tools for Enhanced Algal Fitness in the Prominent Order Prymnesiales (Haptophyceae).</title>
        <authorList>
            <person name="Hovde B.T."/>
            <person name="Deodato C.R."/>
            <person name="Hunsperger H.M."/>
            <person name="Ryken S.A."/>
            <person name="Yost W."/>
            <person name="Jha R.K."/>
            <person name="Patterson J."/>
            <person name="Monnat R.J. Jr."/>
            <person name="Barlow S.B."/>
            <person name="Starkenburg S.R."/>
            <person name="Cattolico R.A."/>
        </authorList>
    </citation>
    <scope>NUCLEOTIDE SEQUENCE</scope>
    <source>
        <strain evidence="5">CCMP291</strain>
    </source>
</reference>
<protein>
    <submittedName>
        <fullName evidence="4">Mitochondrial ribosomal protein</fullName>
    </submittedName>
</protein>
<feature type="compositionally biased region" description="Basic and acidic residues" evidence="2">
    <location>
        <begin position="479"/>
        <end position="490"/>
    </location>
</feature>
<evidence type="ECO:0000256" key="1">
    <source>
        <dbReference type="SAM" id="Coils"/>
    </source>
</evidence>
<evidence type="ECO:0000313" key="5">
    <source>
        <dbReference type="Proteomes" id="UP000037460"/>
    </source>
</evidence>
<dbReference type="GO" id="GO:0005840">
    <property type="term" value="C:ribosome"/>
    <property type="evidence" value="ECO:0007669"/>
    <property type="project" value="UniProtKB-KW"/>
</dbReference>
<evidence type="ECO:0000256" key="2">
    <source>
        <dbReference type="SAM" id="MobiDB-lite"/>
    </source>
</evidence>
<organism evidence="4 5">
    <name type="scientific">Chrysochromulina tobinii</name>
    <dbReference type="NCBI Taxonomy" id="1460289"/>
    <lineage>
        <taxon>Eukaryota</taxon>
        <taxon>Haptista</taxon>
        <taxon>Haptophyta</taxon>
        <taxon>Prymnesiophyceae</taxon>
        <taxon>Prymnesiales</taxon>
        <taxon>Chrysochromulinaceae</taxon>
        <taxon>Chrysochromulina</taxon>
    </lineage>
</organism>
<feature type="coiled-coil region" evidence="1">
    <location>
        <begin position="303"/>
        <end position="330"/>
    </location>
</feature>
<feature type="compositionally biased region" description="Pro residues" evidence="2">
    <location>
        <begin position="421"/>
        <end position="430"/>
    </location>
</feature>
<name>A0A0M0JKI8_9EUKA</name>
<feature type="compositionally biased region" description="Low complexity" evidence="2">
    <location>
        <begin position="431"/>
        <end position="446"/>
    </location>
</feature>
<dbReference type="PANTHER" id="PTHR33538">
    <property type="entry name" value="PROTEIN GAMETE EXPRESSED 1"/>
    <property type="match status" value="1"/>
</dbReference>
<keyword evidence="4" id="KW-0687">Ribonucleoprotein</keyword>
<proteinExistence type="predicted"/>
<dbReference type="Proteomes" id="UP000037460">
    <property type="component" value="Unassembled WGS sequence"/>
</dbReference>
<dbReference type="OrthoDB" id="377549at2759"/>
<keyword evidence="4" id="KW-0689">Ribosomal protein</keyword>
<dbReference type="PANTHER" id="PTHR33538:SF2">
    <property type="entry name" value="PROTEIN GAMETE EXPRESSED 1"/>
    <property type="match status" value="1"/>
</dbReference>
<keyword evidence="5" id="KW-1185">Reference proteome</keyword>
<feature type="compositionally biased region" description="Basic and acidic residues" evidence="2">
    <location>
        <begin position="386"/>
        <end position="396"/>
    </location>
</feature>
<evidence type="ECO:0000256" key="3">
    <source>
        <dbReference type="SAM" id="Phobius"/>
    </source>
</evidence>
<keyword evidence="3" id="KW-0472">Membrane</keyword>
<keyword evidence="3" id="KW-0812">Transmembrane</keyword>
<feature type="compositionally biased region" description="Low complexity" evidence="2">
    <location>
        <begin position="374"/>
        <end position="383"/>
    </location>
</feature>
<gene>
    <name evidence="4" type="ORF">Ctob_006151</name>
</gene>
<sequence>MDDEQRSKLAVQFTNCHLEKSGLEQYACSREMSVAACTRPMVDSPSGLAYNAYTTFYTHAESMCYYLQSEAFQRATETAVDLLHSSARGTAQQLNQLHTQTSAVVAASETILAEQQLASAAAKELLEGQQAAAAELSSLRSSQAAAFAAAEHSLQTLGTLQHEQLSTLQGQAEAIGSKQQSLIGGLDRVLTLQQTLVGDMMDITSIVFYVCAVGLAFGLTATARTAPARLHLFAILSLNALLEKALAGYLLPLLGATSHETLHLITLGLRRSSALLGGAVLVRAALRHVDFARRTLNSIDELKQLQKQSADELAAMLAKIEQKAAAARTACRVRDAAANRTRQALIIARRPSYSPARTLSPAALAPSRHPSPPACATTTTGAPNERASRSPDERPPVVRSPASPKGAELGTAPARAEASAPSPPPQPCPRPSAADAADAPKAEASAPRPPPRSRRSSVGQPTVEGATGSLTPTRSSARLAEKARQRESIG</sequence>
<dbReference type="InterPro" id="IPR040346">
    <property type="entry name" value="GEX1/Brambleberry"/>
</dbReference>
<feature type="region of interest" description="Disordered" evidence="2">
    <location>
        <begin position="356"/>
        <end position="490"/>
    </location>
</feature>
<comment type="caution">
    <text evidence="4">The sequence shown here is derived from an EMBL/GenBank/DDBJ whole genome shotgun (WGS) entry which is preliminary data.</text>
</comment>
<dbReference type="EMBL" id="JWZX01002766">
    <property type="protein sequence ID" value="KOO27096.1"/>
    <property type="molecule type" value="Genomic_DNA"/>
</dbReference>
<keyword evidence="1" id="KW-0175">Coiled coil</keyword>